<organism evidence="1 2">
    <name type="scientific">Mycena belliarum</name>
    <dbReference type="NCBI Taxonomy" id="1033014"/>
    <lineage>
        <taxon>Eukaryota</taxon>
        <taxon>Fungi</taxon>
        <taxon>Dikarya</taxon>
        <taxon>Basidiomycota</taxon>
        <taxon>Agaricomycotina</taxon>
        <taxon>Agaricomycetes</taxon>
        <taxon>Agaricomycetidae</taxon>
        <taxon>Agaricales</taxon>
        <taxon>Marasmiineae</taxon>
        <taxon>Mycenaceae</taxon>
        <taxon>Mycena</taxon>
    </lineage>
</organism>
<proteinExistence type="predicted"/>
<reference evidence="1" key="1">
    <citation type="submission" date="2023-03" db="EMBL/GenBank/DDBJ databases">
        <title>Massive genome expansion in bonnet fungi (Mycena s.s.) driven by repeated elements and novel gene families across ecological guilds.</title>
        <authorList>
            <consortium name="Lawrence Berkeley National Laboratory"/>
            <person name="Harder C.B."/>
            <person name="Miyauchi S."/>
            <person name="Viragh M."/>
            <person name="Kuo A."/>
            <person name="Thoen E."/>
            <person name="Andreopoulos B."/>
            <person name="Lu D."/>
            <person name="Skrede I."/>
            <person name="Drula E."/>
            <person name="Henrissat B."/>
            <person name="Morin E."/>
            <person name="Kohler A."/>
            <person name="Barry K."/>
            <person name="LaButti K."/>
            <person name="Morin E."/>
            <person name="Salamov A."/>
            <person name="Lipzen A."/>
            <person name="Mereny Z."/>
            <person name="Hegedus B."/>
            <person name="Baldrian P."/>
            <person name="Stursova M."/>
            <person name="Weitz H."/>
            <person name="Taylor A."/>
            <person name="Grigoriev I.V."/>
            <person name="Nagy L.G."/>
            <person name="Martin F."/>
            <person name="Kauserud H."/>
        </authorList>
    </citation>
    <scope>NUCLEOTIDE SEQUENCE</scope>
    <source>
        <strain evidence="1">CBHHK173m</strain>
    </source>
</reference>
<evidence type="ECO:0008006" key="3">
    <source>
        <dbReference type="Google" id="ProtNLM"/>
    </source>
</evidence>
<name>A0AAD6U3L5_9AGAR</name>
<dbReference type="EMBL" id="JARJCN010000040">
    <property type="protein sequence ID" value="KAJ7083657.1"/>
    <property type="molecule type" value="Genomic_DNA"/>
</dbReference>
<evidence type="ECO:0000313" key="1">
    <source>
        <dbReference type="EMBL" id="KAJ7083657.1"/>
    </source>
</evidence>
<accession>A0AAD6U3L5</accession>
<evidence type="ECO:0000313" key="2">
    <source>
        <dbReference type="Proteomes" id="UP001222325"/>
    </source>
</evidence>
<dbReference type="Proteomes" id="UP001222325">
    <property type="component" value="Unassembled WGS sequence"/>
</dbReference>
<protein>
    <recommendedName>
        <fullName evidence="3">F-box domain-containing protein</fullName>
    </recommendedName>
</protein>
<keyword evidence="2" id="KW-1185">Reference proteome</keyword>
<dbReference type="AlphaFoldDB" id="A0AAD6U3L5"/>
<comment type="caution">
    <text evidence="1">The sequence shown here is derived from an EMBL/GenBank/DDBJ whole genome shotgun (WGS) entry which is preliminary data.</text>
</comment>
<gene>
    <name evidence="1" type="ORF">B0H15DRAFT_417778</name>
</gene>
<sequence>MSFPELPYDVVESILIHAASRASTALTLCLVASWVRNIAVPHLFHTVVLDSYEKHLSFLENLRLARPQPSYGTAAPATIPLGQHLRHLYVDSSGADMHAMYAQCPRLESLALPASRLIAFATSAPRVFPRLRSLTVLTHGPSSVAPALYANPERVRPFAGISHLQFRALPTNPLPFEGMPLLTHLAQPLAAPGVLPHEFDDLLARCAALEMLVLTASVQPEPDTACRLLAVVFRAHEKRMYVVPRTASSPAEWRREVDHGGTSVWERAARFRLDLSL</sequence>